<evidence type="ECO:0000313" key="7">
    <source>
        <dbReference type="EMBL" id="TYL58354.1"/>
    </source>
</evidence>
<dbReference type="EMBL" id="VSTF01000012">
    <property type="protein sequence ID" value="TYL58354.1"/>
    <property type="molecule type" value="Genomic_DNA"/>
</dbReference>
<dbReference type="Proteomes" id="UP000095602">
    <property type="component" value="Unassembled WGS sequence"/>
</dbReference>
<feature type="compositionally biased region" description="Basic and acidic residues" evidence="1">
    <location>
        <begin position="1"/>
        <end position="14"/>
    </location>
</feature>
<dbReference type="Proteomes" id="UP000049472">
    <property type="component" value="Unassembled WGS sequence"/>
</dbReference>
<keyword evidence="2" id="KW-1133">Transmembrane helix</keyword>
<reference evidence="7 10" key="5">
    <citation type="submission" date="2019-09" db="EMBL/GenBank/DDBJ databases">
        <title>Strain-level analysis of Eubacterium rectale using genomes from metagenomes.</title>
        <authorList>
            <person name="Karcher N."/>
            <person name="Segata N."/>
        </authorList>
    </citation>
    <scope>NUCLEOTIDE SEQUENCE [LARGE SCALE GENOMIC DNA]</scope>
    <source>
        <strain evidence="7 10">T3WBe13</strain>
    </source>
</reference>
<evidence type="ECO:0000313" key="9">
    <source>
        <dbReference type="Proteomes" id="UP000095602"/>
    </source>
</evidence>
<dbReference type="Proteomes" id="UP001193670">
    <property type="component" value="Unassembled WGS sequence"/>
</dbReference>
<accession>A0A0M6WHN5</accession>
<evidence type="ECO:0000313" key="5">
    <source>
        <dbReference type="EMBL" id="MSD27977.1"/>
    </source>
</evidence>
<reference evidence="7 10" key="4">
    <citation type="submission" date="2019-08" db="EMBL/GenBank/DDBJ databases">
        <authorList>
            <person name="Duncan S."/>
            <person name="Walker A."/>
        </authorList>
    </citation>
    <scope>NUCLEOTIDE SEQUENCE [LARGE SCALE GENOMIC DNA]</scope>
    <source>
        <strain evidence="7 10">T3WBe13</strain>
    </source>
</reference>
<dbReference type="Proteomes" id="UP000465607">
    <property type="component" value="Unassembled WGS sequence"/>
</dbReference>
<dbReference type="EMBL" id="CZAJ01000034">
    <property type="protein sequence ID" value="CUP35584.1"/>
    <property type="molecule type" value="Genomic_DNA"/>
</dbReference>
<keyword evidence="2" id="KW-0812">Transmembrane</keyword>
<name>A0A0M6WHN5_9FIRM</name>
<dbReference type="AlphaFoldDB" id="A0A0M6WHN5"/>
<sequence>MSQAKVDKYKNEKANRKKTNARNKVKRVIARIVAAAAVVALVGWGGYSGYQYYEKSRPVNCYYADISAVSDYLQGLSADSEQ</sequence>
<evidence type="ECO:0000313" key="6">
    <source>
        <dbReference type="EMBL" id="NSC27464.1"/>
    </source>
</evidence>
<dbReference type="EMBL" id="WKQV01000029">
    <property type="protein sequence ID" value="MSD27977.1"/>
    <property type="molecule type" value="Genomic_DNA"/>
</dbReference>
<feature type="transmembrane region" description="Helical" evidence="2">
    <location>
        <begin position="28"/>
        <end position="47"/>
    </location>
</feature>
<evidence type="ECO:0000313" key="8">
    <source>
        <dbReference type="Proteomes" id="UP000049472"/>
    </source>
</evidence>
<organism evidence="3 8">
    <name type="scientific">Agathobacter rectalis</name>
    <dbReference type="NCBI Taxonomy" id="39491"/>
    <lineage>
        <taxon>Bacteria</taxon>
        <taxon>Bacillati</taxon>
        <taxon>Bacillota</taxon>
        <taxon>Clostridia</taxon>
        <taxon>Lachnospirales</taxon>
        <taxon>Lachnospiraceae</taxon>
        <taxon>Agathobacter</taxon>
    </lineage>
</organism>
<feature type="region of interest" description="Disordered" evidence="1">
    <location>
        <begin position="1"/>
        <end position="20"/>
    </location>
</feature>
<keyword evidence="2" id="KW-0472">Membrane</keyword>
<evidence type="ECO:0000256" key="2">
    <source>
        <dbReference type="SAM" id="Phobius"/>
    </source>
</evidence>
<evidence type="ECO:0000313" key="11">
    <source>
        <dbReference type="Proteomes" id="UP000465607"/>
    </source>
</evidence>
<reference evidence="6" key="7">
    <citation type="submission" date="2020-02" db="EMBL/GenBank/DDBJ databases">
        <authorList>
            <person name="Littmann E."/>
            <person name="Sorbara M."/>
        </authorList>
    </citation>
    <scope>NUCLEOTIDE SEQUENCE</scope>
    <source>
        <strain evidence="6">MSK.17.79</strain>
    </source>
</reference>
<evidence type="ECO:0000313" key="3">
    <source>
        <dbReference type="EMBL" id="CRL34890.1"/>
    </source>
</evidence>
<gene>
    <name evidence="4" type="ORF">ERS852497_02640</name>
    <name evidence="7" type="ORF">FYL31_10875</name>
    <name evidence="6" type="ORF">G4319_08930</name>
    <name evidence="5" type="ORF">GKE44_12700</name>
    <name evidence="3" type="ORF">T1815_09561</name>
</gene>
<reference evidence="5 11" key="3">
    <citation type="journal article" date="2019" name="Nat. Med.">
        <title>A library of human gut bacterial isolates paired with longitudinal multiomics data enables mechanistic microbiome research.</title>
        <authorList>
            <person name="Poyet M."/>
            <person name="Groussin M."/>
            <person name="Gibbons S.M."/>
            <person name="Avila-Pacheco J."/>
            <person name="Jiang X."/>
            <person name="Kearney S.M."/>
            <person name="Perrotta A.R."/>
            <person name="Berdy B."/>
            <person name="Zhao S."/>
            <person name="Lieberman T.D."/>
            <person name="Swanson P.K."/>
            <person name="Smith M."/>
            <person name="Roesemann S."/>
            <person name="Alexander J.E."/>
            <person name="Rich S.A."/>
            <person name="Livny J."/>
            <person name="Vlamakis H."/>
            <person name="Clish C."/>
            <person name="Bullock K."/>
            <person name="Deik A."/>
            <person name="Scott J."/>
            <person name="Pierce K.A."/>
            <person name="Xavier R.J."/>
            <person name="Alm E.J."/>
        </authorList>
    </citation>
    <scope>NUCLEOTIDE SEQUENCE [LARGE SCALE GENOMIC DNA]</scope>
    <source>
        <strain evidence="5 11">BIOML-A5</strain>
    </source>
</reference>
<dbReference type="Proteomes" id="UP000324327">
    <property type="component" value="Unassembled WGS sequence"/>
</dbReference>
<dbReference type="RefSeq" id="WP_055061335.1">
    <property type="nucleotide sequence ID" value="NZ_CP143947.1"/>
</dbReference>
<reference evidence="3" key="1">
    <citation type="submission" date="2015-05" db="EMBL/GenBank/DDBJ databases">
        <authorList>
            <person name="Wang D.B."/>
            <person name="Wang M."/>
        </authorList>
    </citation>
    <scope>NUCLEOTIDE SEQUENCE [LARGE SCALE GENOMIC DNA]</scope>
    <source>
        <strain evidence="3">T1-815</strain>
    </source>
</reference>
<evidence type="ECO:0000256" key="1">
    <source>
        <dbReference type="SAM" id="MobiDB-lite"/>
    </source>
</evidence>
<dbReference type="EMBL" id="CVRQ01000012">
    <property type="protein sequence ID" value="CRL34890.1"/>
    <property type="molecule type" value="Genomic_DNA"/>
</dbReference>
<evidence type="ECO:0000313" key="4">
    <source>
        <dbReference type="EMBL" id="CUP35584.1"/>
    </source>
</evidence>
<reference evidence="8" key="2">
    <citation type="submission" date="2015-05" db="EMBL/GenBank/DDBJ databases">
        <authorList>
            <consortium name="Pathogen Informatics"/>
        </authorList>
    </citation>
    <scope>NUCLEOTIDE SEQUENCE [LARGE SCALE GENOMIC DNA]</scope>
    <source>
        <strain evidence="4 9">2789STDY5834884</strain>
        <strain evidence="8">T1-815</strain>
    </source>
</reference>
<evidence type="ECO:0000313" key="10">
    <source>
        <dbReference type="Proteomes" id="UP000324327"/>
    </source>
</evidence>
<reference evidence="6" key="6">
    <citation type="journal article" date="2020" name="Cell Host Microbe">
        <title>Functional and Genomic Variation between Human-Derived Isolates of Lachnospiraceae Reveals Inter- and Intra-Species Diversity.</title>
        <authorList>
            <person name="Sorbara M.T."/>
            <person name="Littmann E.R."/>
            <person name="Fontana E."/>
            <person name="Moody T.U."/>
            <person name="Kohout C.E."/>
            <person name="Gjonbalaj M."/>
            <person name="Eaton V."/>
            <person name="Seok R."/>
            <person name="Leiner I.M."/>
            <person name="Pamer E.G."/>
        </authorList>
    </citation>
    <scope>NUCLEOTIDE SEQUENCE</scope>
    <source>
        <strain evidence="6">MSK.17.79</strain>
    </source>
</reference>
<proteinExistence type="predicted"/>
<dbReference type="EMBL" id="JAAILW010000015">
    <property type="protein sequence ID" value="NSC27464.1"/>
    <property type="molecule type" value="Genomic_DNA"/>
</dbReference>
<protein>
    <submittedName>
        <fullName evidence="3">Uncharacterized protein</fullName>
    </submittedName>
</protein>
<keyword evidence="8" id="KW-1185">Reference proteome</keyword>